<reference evidence="1 2" key="1">
    <citation type="submission" date="2019-02" db="EMBL/GenBank/DDBJ databases">
        <authorList>
            <person name="Goldberg S.R."/>
            <person name="Haltli B.A."/>
            <person name="Correa H."/>
            <person name="Russell K.G."/>
        </authorList>
    </citation>
    <scope>NUCLEOTIDE SEQUENCE [LARGE SCALE GENOMIC DNA]</scope>
    <source>
        <strain evidence="1 2">JCM 16186</strain>
    </source>
</reference>
<sequence length="144" mass="17064">MEVKQARWSWLDDWRVQGNLNEFTINESADVGDRAQFFPKYNVTGMIRLSYFVDIPLEVKKKKQEVLIAKSNINQQKLAIRAEVLTRYQTYLMNRELLKIQTEIVEDLYASLSLAEQQFKNGEITLNAYNIQQDRYNNQRVKQI</sequence>
<evidence type="ECO:0000313" key="2">
    <source>
        <dbReference type="Proteomes" id="UP000798808"/>
    </source>
</evidence>
<gene>
    <name evidence="1" type="ORF">E1163_00080</name>
</gene>
<name>A0ABW9RKA8_9BACT</name>
<proteinExistence type="predicted"/>
<dbReference type="EMBL" id="SMLW01000064">
    <property type="protein sequence ID" value="MTI23340.1"/>
    <property type="molecule type" value="Genomic_DNA"/>
</dbReference>
<dbReference type="Proteomes" id="UP000798808">
    <property type="component" value="Unassembled WGS sequence"/>
</dbReference>
<feature type="non-terminal residue" evidence="1">
    <location>
        <position position="144"/>
    </location>
</feature>
<organism evidence="1 2">
    <name type="scientific">Fulvivirga kasyanovii</name>
    <dbReference type="NCBI Taxonomy" id="396812"/>
    <lineage>
        <taxon>Bacteria</taxon>
        <taxon>Pseudomonadati</taxon>
        <taxon>Bacteroidota</taxon>
        <taxon>Cytophagia</taxon>
        <taxon>Cytophagales</taxon>
        <taxon>Fulvivirgaceae</taxon>
        <taxon>Fulvivirga</taxon>
    </lineage>
</organism>
<keyword evidence="2" id="KW-1185">Reference proteome</keyword>
<accession>A0ABW9RKA8</accession>
<protein>
    <recommendedName>
        <fullName evidence="3">TolC family protein</fullName>
    </recommendedName>
</protein>
<evidence type="ECO:0008006" key="3">
    <source>
        <dbReference type="Google" id="ProtNLM"/>
    </source>
</evidence>
<evidence type="ECO:0000313" key="1">
    <source>
        <dbReference type="EMBL" id="MTI23340.1"/>
    </source>
</evidence>
<dbReference type="Gene3D" id="1.20.1600.10">
    <property type="entry name" value="Outer membrane efflux proteins (OEP)"/>
    <property type="match status" value="1"/>
</dbReference>
<dbReference type="SUPFAM" id="SSF56954">
    <property type="entry name" value="Outer membrane efflux proteins (OEP)"/>
    <property type="match status" value="1"/>
</dbReference>
<comment type="caution">
    <text evidence="1">The sequence shown here is derived from an EMBL/GenBank/DDBJ whole genome shotgun (WGS) entry which is preliminary data.</text>
</comment>